<dbReference type="GeneID" id="81624915"/>
<feature type="transmembrane region" description="Helical" evidence="1">
    <location>
        <begin position="6"/>
        <end position="26"/>
    </location>
</feature>
<sequence length="331" mass="36540">MFGIFADLLSSVITILFPIFASYKALRSADPSQLAPWLMYWVVLSVLLLAESWTVFIIGWFPFYSWIRLIFLCYLVLPQTQGARMLYQEYVDPFLFHHEQEIEEFIGRSHEQAKALGLQYFYKAIDLIREKVMGLPPQQPAPPPPPPAASGPAAYAQSLLSRFNLPTAGAASAAGTPTGASAPSHDWYSVLGAALGSVTAAGKPREVHEEQLSASGTLLQRKLQTMSGEEKASYISRQREVLDYLRSTLSREEQALGREETEHDGLAYGAPLRKNPSDTSFDVLDDEDLVNRPGASRTSSRWTSGWLGGERDSSGSSGGPDHARSSGYERY</sequence>
<name>A0A9W9X6P7_9EURO</name>
<organism evidence="3 4">
    <name type="scientific">Penicillium diatomitis</name>
    <dbReference type="NCBI Taxonomy" id="2819901"/>
    <lineage>
        <taxon>Eukaryota</taxon>
        <taxon>Fungi</taxon>
        <taxon>Dikarya</taxon>
        <taxon>Ascomycota</taxon>
        <taxon>Pezizomycotina</taxon>
        <taxon>Eurotiomycetes</taxon>
        <taxon>Eurotiomycetidae</taxon>
        <taxon>Eurotiales</taxon>
        <taxon>Aspergillaceae</taxon>
        <taxon>Penicillium</taxon>
    </lineage>
</organism>
<accession>A0A9W9X6P7</accession>
<feature type="region of interest" description="Disordered" evidence="2">
    <location>
        <begin position="254"/>
        <end position="331"/>
    </location>
</feature>
<protein>
    <recommendedName>
        <fullName evidence="1">Protein YOP1</fullName>
    </recommendedName>
</protein>
<comment type="subcellular location">
    <subcellularLocation>
        <location evidence="1">Membrane</location>
        <topology evidence="1">Multi-pass membrane protein</topology>
    </subcellularLocation>
</comment>
<keyword evidence="1" id="KW-1133">Transmembrane helix</keyword>
<comment type="similarity">
    <text evidence="1">Belongs to the DP1 family.</text>
</comment>
<feature type="transmembrane region" description="Helical" evidence="1">
    <location>
        <begin position="38"/>
        <end position="60"/>
    </location>
</feature>
<dbReference type="AlphaFoldDB" id="A0A9W9X6P7"/>
<evidence type="ECO:0000256" key="2">
    <source>
        <dbReference type="SAM" id="MobiDB-lite"/>
    </source>
</evidence>
<keyword evidence="1" id="KW-0472">Membrane</keyword>
<dbReference type="RefSeq" id="XP_056789860.1">
    <property type="nucleotide sequence ID" value="XM_056934666.1"/>
</dbReference>
<feature type="compositionally biased region" description="Basic and acidic residues" evidence="2">
    <location>
        <begin position="254"/>
        <end position="265"/>
    </location>
</feature>
<reference evidence="3" key="1">
    <citation type="submission" date="2022-12" db="EMBL/GenBank/DDBJ databases">
        <authorList>
            <person name="Petersen C."/>
        </authorList>
    </citation>
    <scope>NUCLEOTIDE SEQUENCE</scope>
    <source>
        <strain evidence="3">IBT 30728</strain>
    </source>
</reference>
<comment type="caution">
    <text evidence="1">Lacks conserved residue(s) required for the propagation of feature annotation.</text>
</comment>
<feature type="compositionally biased region" description="Basic and acidic residues" evidence="2">
    <location>
        <begin position="321"/>
        <end position="331"/>
    </location>
</feature>
<dbReference type="PANTHER" id="PTHR12300">
    <property type="entry name" value="HVA22-LIKE PROTEINS"/>
    <property type="match status" value="1"/>
</dbReference>
<evidence type="ECO:0000256" key="1">
    <source>
        <dbReference type="RuleBase" id="RU362006"/>
    </source>
</evidence>
<evidence type="ECO:0000313" key="4">
    <source>
        <dbReference type="Proteomes" id="UP001148312"/>
    </source>
</evidence>
<keyword evidence="1" id="KW-0812">Transmembrane</keyword>
<dbReference type="Pfam" id="PF03134">
    <property type="entry name" value="TB2_DP1_HVA22"/>
    <property type="match status" value="1"/>
</dbReference>
<comment type="caution">
    <text evidence="3">The sequence shown here is derived from an EMBL/GenBank/DDBJ whole genome shotgun (WGS) entry which is preliminary data.</text>
</comment>
<evidence type="ECO:0000313" key="3">
    <source>
        <dbReference type="EMBL" id="KAJ5485076.1"/>
    </source>
</evidence>
<dbReference type="GO" id="GO:0016020">
    <property type="term" value="C:membrane"/>
    <property type="evidence" value="ECO:0007669"/>
    <property type="project" value="UniProtKB-SubCell"/>
</dbReference>
<dbReference type="InterPro" id="IPR004345">
    <property type="entry name" value="TB2_DP1_HVA22"/>
</dbReference>
<keyword evidence="4" id="KW-1185">Reference proteome</keyword>
<gene>
    <name evidence="3" type="ORF">N7539_005064</name>
</gene>
<reference evidence="3" key="2">
    <citation type="journal article" date="2023" name="IMA Fungus">
        <title>Comparative genomic study of the Penicillium genus elucidates a diverse pangenome and 15 lateral gene transfer events.</title>
        <authorList>
            <person name="Petersen C."/>
            <person name="Sorensen T."/>
            <person name="Nielsen M.R."/>
            <person name="Sondergaard T.E."/>
            <person name="Sorensen J.L."/>
            <person name="Fitzpatrick D.A."/>
            <person name="Frisvad J.C."/>
            <person name="Nielsen K.L."/>
        </authorList>
    </citation>
    <scope>NUCLEOTIDE SEQUENCE</scope>
    <source>
        <strain evidence="3">IBT 30728</strain>
    </source>
</reference>
<dbReference type="EMBL" id="JAPWDQ010000005">
    <property type="protein sequence ID" value="KAJ5485076.1"/>
    <property type="molecule type" value="Genomic_DNA"/>
</dbReference>
<dbReference type="Proteomes" id="UP001148312">
    <property type="component" value="Unassembled WGS sequence"/>
</dbReference>
<dbReference type="PANTHER" id="PTHR12300:SF177">
    <property type="entry name" value="PROTEIN YOP1"/>
    <property type="match status" value="1"/>
</dbReference>
<proteinExistence type="inferred from homology"/>